<feature type="non-terminal residue" evidence="1">
    <location>
        <position position="1"/>
    </location>
</feature>
<comment type="caution">
    <text evidence="1">The sequence shown here is derived from an EMBL/GenBank/DDBJ whole genome shotgun (WGS) entry which is preliminary data.</text>
</comment>
<evidence type="ECO:0000313" key="2">
    <source>
        <dbReference type="Proteomes" id="UP001328107"/>
    </source>
</evidence>
<feature type="non-terminal residue" evidence="1">
    <location>
        <position position="128"/>
    </location>
</feature>
<protein>
    <submittedName>
        <fullName evidence="1">Uncharacterized protein</fullName>
    </submittedName>
</protein>
<evidence type="ECO:0000313" key="1">
    <source>
        <dbReference type="EMBL" id="GMR57217.1"/>
    </source>
</evidence>
<dbReference type="EMBL" id="BTRK01000006">
    <property type="protein sequence ID" value="GMR57217.1"/>
    <property type="molecule type" value="Genomic_DNA"/>
</dbReference>
<organism evidence="1 2">
    <name type="scientific">Pristionchus mayeri</name>
    <dbReference type="NCBI Taxonomy" id="1317129"/>
    <lineage>
        <taxon>Eukaryota</taxon>
        <taxon>Metazoa</taxon>
        <taxon>Ecdysozoa</taxon>
        <taxon>Nematoda</taxon>
        <taxon>Chromadorea</taxon>
        <taxon>Rhabditida</taxon>
        <taxon>Rhabditina</taxon>
        <taxon>Diplogasteromorpha</taxon>
        <taxon>Diplogasteroidea</taxon>
        <taxon>Neodiplogasteridae</taxon>
        <taxon>Pristionchus</taxon>
    </lineage>
</organism>
<reference evidence="2" key="1">
    <citation type="submission" date="2022-10" db="EMBL/GenBank/DDBJ databases">
        <title>Genome assembly of Pristionchus species.</title>
        <authorList>
            <person name="Yoshida K."/>
            <person name="Sommer R.J."/>
        </authorList>
    </citation>
    <scope>NUCLEOTIDE SEQUENCE [LARGE SCALE GENOMIC DNA]</scope>
    <source>
        <strain evidence="2">RS5460</strain>
    </source>
</reference>
<keyword evidence="2" id="KW-1185">Reference proteome</keyword>
<accession>A0AAN5D7N2</accession>
<proteinExistence type="predicted"/>
<sequence length="128" mass="14376">SLPSASKMQALSLCRNQTVEIPPVPSKLYWAAQKAVMSFSSPTSFFTGPIEKYDRLMPLVKATLNAFPYDPKAFPKNSYPSDFLYDLPDPCPDYLLGTDYFFMEHYAHFLESVANLACAVGKDKFSID</sequence>
<gene>
    <name evidence="1" type="ORF">PMAYCL1PPCAC_27412</name>
</gene>
<name>A0AAN5D7N2_9BILA</name>
<dbReference type="AlphaFoldDB" id="A0AAN5D7N2"/>
<dbReference type="Proteomes" id="UP001328107">
    <property type="component" value="Unassembled WGS sequence"/>
</dbReference>